<comment type="caution">
    <text evidence="10">The sequence shown here is derived from an EMBL/GenBank/DDBJ whole genome shotgun (WGS) entry which is preliminary data.</text>
</comment>
<dbReference type="Proteomes" id="UP001501138">
    <property type="component" value="Unassembled WGS sequence"/>
</dbReference>
<gene>
    <name evidence="10" type="ORF">GCM10009809_38430</name>
</gene>
<feature type="active site" description="Charge relay system" evidence="6">
    <location>
        <position position="433"/>
    </location>
</feature>
<dbReference type="InterPro" id="IPR013784">
    <property type="entry name" value="Carb-bd-like_fold"/>
</dbReference>
<evidence type="ECO:0000256" key="7">
    <source>
        <dbReference type="SAM" id="MobiDB-lite"/>
    </source>
</evidence>
<dbReference type="InterPro" id="IPR023828">
    <property type="entry name" value="Peptidase_S8_Ser-AS"/>
</dbReference>
<proteinExistence type="inferred from homology"/>
<dbReference type="InterPro" id="IPR000209">
    <property type="entry name" value="Peptidase_S8/S53_dom"/>
</dbReference>
<keyword evidence="4 6" id="KW-0378">Hydrolase</keyword>
<keyword evidence="3 8" id="KW-0732">Signal</keyword>
<dbReference type="PANTHER" id="PTHR43806:SF67">
    <property type="entry name" value="EGF-LIKE DOMAIN-CONTAINING PROTEIN"/>
    <property type="match status" value="1"/>
</dbReference>
<keyword evidence="5 6" id="KW-0720">Serine protease</keyword>
<dbReference type="InterPro" id="IPR028994">
    <property type="entry name" value="Integrin_alpha_N"/>
</dbReference>
<dbReference type="EMBL" id="BAAAPM010000009">
    <property type="protein sequence ID" value="GAA1739301.1"/>
    <property type="molecule type" value="Genomic_DNA"/>
</dbReference>
<comment type="similarity">
    <text evidence="1 6">Belongs to the peptidase S8 family.</text>
</comment>
<feature type="signal peptide" evidence="8">
    <location>
        <begin position="1"/>
        <end position="28"/>
    </location>
</feature>
<dbReference type="PROSITE" id="PS00138">
    <property type="entry name" value="SUBTILASE_SER"/>
    <property type="match status" value="1"/>
</dbReference>
<evidence type="ECO:0000313" key="10">
    <source>
        <dbReference type="EMBL" id="GAA1739301.1"/>
    </source>
</evidence>
<evidence type="ECO:0000256" key="4">
    <source>
        <dbReference type="ARBA" id="ARBA00022801"/>
    </source>
</evidence>
<organism evidence="10 11">
    <name type="scientific">Isoptericola hypogeus</name>
    <dbReference type="NCBI Taxonomy" id="300179"/>
    <lineage>
        <taxon>Bacteria</taxon>
        <taxon>Bacillati</taxon>
        <taxon>Actinomycetota</taxon>
        <taxon>Actinomycetes</taxon>
        <taxon>Micrococcales</taxon>
        <taxon>Promicromonosporaceae</taxon>
        <taxon>Isoptericola</taxon>
    </lineage>
</organism>
<dbReference type="SUPFAM" id="SSF69318">
    <property type="entry name" value="Integrin alpha N-terminal domain"/>
    <property type="match status" value="1"/>
</dbReference>
<feature type="domain" description="Peptidase S8/S53" evidence="9">
    <location>
        <begin position="208"/>
        <end position="471"/>
    </location>
</feature>
<evidence type="ECO:0000313" key="11">
    <source>
        <dbReference type="Proteomes" id="UP001501138"/>
    </source>
</evidence>
<protein>
    <recommendedName>
        <fullName evidence="9">Peptidase S8/S53 domain-containing protein</fullName>
    </recommendedName>
</protein>
<evidence type="ECO:0000256" key="6">
    <source>
        <dbReference type="PROSITE-ProRule" id="PRU01240"/>
    </source>
</evidence>
<dbReference type="Pfam" id="PF13517">
    <property type="entry name" value="FG-GAP_3"/>
    <property type="match status" value="1"/>
</dbReference>
<dbReference type="InterPro" id="IPR015500">
    <property type="entry name" value="Peptidase_S8_subtilisin-rel"/>
</dbReference>
<dbReference type="SUPFAM" id="SSF52743">
    <property type="entry name" value="Subtilisin-like"/>
    <property type="match status" value="1"/>
</dbReference>
<dbReference type="SUPFAM" id="SSF49464">
    <property type="entry name" value="Carboxypeptidase regulatory domain-like"/>
    <property type="match status" value="1"/>
</dbReference>
<evidence type="ECO:0000256" key="5">
    <source>
        <dbReference type="ARBA" id="ARBA00022825"/>
    </source>
</evidence>
<dbReference type="PANTHER" id="PTHR43806">
    <property type="entry name" value="PEPTIDASE S8"/>
    <property type="match status" value="1"/>
</dbReference>
<evidence type="ECO:0000256" key="8">
    <source>
        <dbReference type="SAM" id="SignalP"/>
    </source>
</evidence>
<feature type="active site" description="Charge relay system" evidence="6">
    <location>
        <position position="217"/>
    </location>
</feature>
<dbReference type="PRINTS" id="PR00723">
    <property type="entry name" value="SUBTILISIN"/>
</dbReference>
<dbReference type="InterPro" id="IPR008969">
    <property type="entry name" value="CarboxyPept-like_regulatory"/>
</dbReference>
<dbReference type="SUPFAM" id="SSF49452">
    <property type="entry name" value="Starch-binding domain-like"/>
    <property type="match status" value="1"/>
</dbReference>
<dbReference type="InterPro" id="IPR013517">
    <property type="entry name" value="FG-GAP"/>
</dbReference>
<dbReference type="InterPro" id="IPR036852">
    <property type="entry name" value="Peptidase_S8/S53_dom_sf"/>
</dbReference>
<evidence type="ECO:0000256" key="2">
    <source>
        <dbReference type="ARBA" id="ARBA00022670"/>
    </source>
</evidence>
<evidence type="ECO:0000259" key="9">
    <source>
        <dbReference type="Pfam" id="PF00082"/>
    </source>
</evidence>
<dbReference type="Pfam" id="PF13620">
    <property type="entry name" value="CarboxypepD_reg"/>
    <property type="match status" value="2"/>
</dbReference>
<dbReference type="InterPro" id="IPR050131">
    <property type="entry name" value="Peptidase_S8_subtilisin-like"/>
</dbReference>
<dbReference type="Gene3D" id="3.40.50.200">
    <property type="entry name" value="Peptidase S8/S53 domain"/>
    <property type="match status" value="1"/>
</dbReference>
<dbReference type="InterPro" id="IPR011047">
    <property type="entry name" value="Quinoprotein_ADH-like_sf"/>
</dbReference>
<sequence>MSSPRTLRRRVAWAVATTLALSATVAPAATAASTDPQPDGDAKVEASVARALTAEKESTFYVVMDDQADLSAAERRKSHTAKAEATVEALQDTATTTQEPVRALLDAEGVGYEPFWIANVLRVTTDDPAVVEQLTARDDVAEIVGEQHYELQDSEASPAALASAVESATEADGTADETGTTADDAVTPEWGVADIKADQVWSTYDDRGEGIVIANIDSGVQYDHPALVDSYRGNLGDGTFDHDYNFYDPTGTCGDTPCDNNGHGTHTMGTMVGADGIGVAPGATWIAAKGCEARSCSDASLLAAGQWILAPTDANGQNPRPDLAPNVVNNSWGGGQTSFYGETVAAWNAAGIFDAFAAGNDGDGRTCSTATSPGAQQAVYAVGAYDAAGKIASFSGYGPSALDGSATPSLSAPGVNVRSTYPGSTYTALNGTSMATPHVAGAVALLWAQAPSLIGNIEGTRTLLDDTARDVEDVRCGGDADDNNVWGEGKLDVLAAVDAAPHTAATVTGTVTDTDGAPASNVTVKASGTGVSRTVTTKADGSYRMTLAAGTYTLDVAGYGYAPQSLEGVELAAGEDVAQDFSLAAVPSHAVTGTVHDANGDVLARATVAVSGTPLDAVTTDARGRFSVPAVAEGDYTLVTRPAAPVLCNGVGSDPLTVDGAETVTVDLPARTDVLGNSCTEVRSSWVSGRDRVALTGDEDATTLALPFPVSFYGVSYSNVNVTTNGLVNFLQPRLGDYANTALPAEAAPNGIVAAYWDDLVLDRLSKVSTTTTGKAGARTFAIVWENARLDSDPSRRVSFEVLFDEATSDITLQYRGLKGDVEKGSSATVGIENQAGTVALDYAVDAALLADDTAITFTPSEVADPAAGDGAGSKAMKLTQKQADILAGRLNLDPYGDDVADTEDADEATAADDAAANEEAATADEDAALTVTKRSAIESVDGMSVTGSLDGTDGGYVVLSALGTVQRRTADGDVVWTRGNDDYYGQWQVKNVRPWQSVPFRVRTVMGFNAVGVGTPSSDQGWATGDLSGDGVDDVVFSASAGVTPYRPFTSPGSSLPNGTFVSVLDGATGDMLWHKLYAGAHAISLVGDTLLVADSPTNNLNAPAGATATLTALELTPDGEGLTAEELWSYDTGAGAAAVWSTIEPLGDGRVAVGWNQRKTSLDAVPSGHTLVLDVADGSTVWSQTDRRYSRQLHLDATHDRLLALEQSDTMDAVDYAVVAYSLAGGERSVLETRVNALPIDLVVGDLDLGKGDAFAVSEATFDSNLVVNASTVRAFDGREGGLMWSRTVKRDKANIDNGAIAWGLQAVDGRLVVSYQDDAGNEGAANRGALRAARLAVLLGPTGTVLWEKRGLAVASQTAAEPVRGLGWNLRTVDPDQNVHTYTLLTGRERDVLPMQAELSSAVTTRVDGDEHLDVVVGGESRGVWAYSGPSLVGGEPRELWHTTVPGQIHAMVTADVDGDGKDEVLVAADSATVVLDARTGKVLRTIDGGAQFVRTVAASDLDGDGDEEIVVATDAVRAYDGRGRQVWSYAPKDAGEVVFADVSFGDGQVYAQYVSQKGLDLDETAAGGVALAAADGSVAWTVDPNPAGSTNGVVRAVPLRHGTFASPEIPYADGHAVVYTWYADATEPFKNTYNFVEIRDGRTGELLHTTATGGLWTHGNFITTPDGLVQAGSASLRTWTPDGVDHQTLTVPLISTADLATGPGGRSLIVAAGAGGFSVYDPAVLTAGRQYPPSLASGLTPGGREALVADLDSDGVDEVLMLNFDEVGTDRAAELLGGGYRISENGIRHLTTFGIDAS</sequence>
<dbReference type="PROSITE" id="PS51892">
    <property type="entry name" value="SUBTILASE"/>
    <property type="match status" value="1"/>
</dbReference>
<dbReference type="RefSeq" id="WP_344250453.1">
    <property type="nucleotide sequence ID" value="NZ_BAAAPM010000009.1"/>
</dbReference>
<accession>A0ABP4VYB0</accession>
<dbReference type="Gene3D" id="2.60.40.1120">
    <property type="entry name" value="Carboxypeptidase-like, regulatory domain"/>
    <property type="match status" value="2"/>
</dbReference>
<reference evidence="11" key="1">
    <citation type="journal article" date="2019" name="Int. J. Syst. Evol. Microbiol.">
        <title>The Global Catalogue of Microorganisms (GCM) 10K type strain sequencing project: providing services to taxonomists for standard genome sequencing and annotation.</title>
        <authorList>
            <consortium name="The Broad Institute Genomics Platform"/>
            <consortium name="The Broad Institute Genome Sequencing Center for Infectious Disease"/>
            <person name="Wu L."/>
            <person name="Ma J."/>
        </authorList>
    </citation>
    <scope>NUCLEOTIDE SEQUENCE [LARGE SCALE GENOMIC DNA]</scope>
    <source>
        <strain evidence="11">JCM 15589</strain>
    </source>
</reference>
<keyword evidence="2 6" id="KW-0645">Protease</keyword>
<feature type="compositionally biased region" description="Low complexity" evidence="7">
    <location>
        <begin position="168"/>
        <end position="184"/>
    </location>
</feature>
<dbReference type="SUPFAM" id="SSF50998">
    <property type="entry name" value="Quinoprotein alcohol dehydrogenase-like"/>
    <property type="match status" value="1"/>
</dbReference>
<keyword evidence="11" id="KW-1185">Reference proteome</keyword>
<feature type="region of interest" description="Disordered" evidence="7">
    <location>
        <begin position="151"/>
        <end position="184"/>
    </location>
</feature>
<evidence type="ECO:0000256" key="1">
    <source>
        <dbReference type="ARBA" id="ARBA00011073"/>
    </source>
</evidence>
<name>A0ABP4VYB0_9MICO</name>
<feature type="chain" id="PRO_5047479943" description="Peptidase S8/S53 domain-containing protein" evidence="8">
    <location>
        <begin position="29"/>
        <end position="1802"/>
    </location>
</feature>
<dbReference type="Pfam" id="PF00082">
    <property type="entry name" value="Peptidase_S8"/>
    <property type="match status" value="1"/>
</dbReference>
<evidence type="ECO:0000256" key="3">
    <source>
        <dbReference type="ARBA" id="ARBA00022729"/>
    </source>
</evidence>
<feature type="active site" description="Charge relay system" evidence="6">
    <location>
        <position position="263"/>
    </location>
</feature>